<dbReference type="CDD" id="cd03801">
    <property type="entry name" value="GT4_PimA-like"/>
    <property type="match status" value="1"/>
</dbReference>
<dbReference type="RefSeq" id="WP_126678536.1">
    <property type="nucleotide sequence ID" value="NZ_RYYU01000001.1"/>
</dbReference>
<proteinExistence type="predicted"/>
<sequence>MRILVIDNVNYEDYPTGGILNFYRNMLPAFGNDLLLAGITTDAKTLVGRWTRKKIDGKEYDYFSMAKVTASSKRPLIPERIKNCIYTRKYIRKILDRNDFDIILTQKPEVIYFFPDRVLNKTCYILPGVGNPLLISRYPLAHHFAKIYDKFFFMPKAAKARWLLAAADYEARDEFAKRSSGMIEAKNIIQFPTRYDDKYYYMDNTRKRKKGNIFVTVGRLGWFKGWKLMIDAFKIVSKKNKDSEFHFIGDGEDEKKINNYIRTKDLEGKVFCDGKKTPAEIGKILNDADVFVMGSMREGWSTTLVEACACGVPCVVSDFSSSKEMISDGKNGFVVVGRDEKEFAKKMLMALELDRLAVMEYDKRFSCLAVSNLKNDLLNVLNSCYSFTDQ</sequence>
<dbReference type="Gene3D" id="3.40.50.2000">
    <property type="entry name" value="Glycogen Phosphorylase B"/>
    <property type="match status" value="2"/>
</dbReference>
<evidence type="ECO:0000259" key="1">
    <source>
        <dbReference type="Pfam" id="PF00534"/>
    </source>
</evidence>
<dbReference type="Proteomes" id="UP000278983">
    <property type="component" value="Unassembled WGS sequence"/>
</dbReference>
<dbReference type="PANTHER" id="PTHR45947:SF3">
    <property type="entry name" value="SULFOQUINOVOSYL TRANSFERASE SQD2"/>
    <property type="match status" value="1"/>
</dbReference>
<feature type="domain" description="Glycosyl transferase family 1" evidence="1">
    <location>
        <begin position="204"/>
        <end position="354"/>
    </location>
</feature>
<dbReference type="AlphaFoldDB" id="A0A3S0PCC6"/>
<dbReference type="InterPro" id="IPR001296">
    <property type="entry name" value="Glyco_trans_1"/>
</dbReference>
<dbReference type="OrthoDB" id="9811239at2"/>
<dbReference type="SUPFAM" id="SSF53756">
    <property type="entry name" value="UDP-Glycosyltransferase/glycogen phosphorylase"/>
    <property type="match status" value="1"/>
</dbReference>
<accession>A0A3S0PCC6</accession>
<dbReference type="GO" id="GO:0016757">
    <property type="term" value="F:glycosyltransferase activity"/>
    <property type="evidence" value="ECO:0007669"/>
    <property type="project" value="InterPro"/>
</dbReference>
<dbReference type="EMBL" id="RYYU01000001">
    <property type="protein sequence ID" value="RUL59378.1"/>
    <property type="molecule type" value="Genomic_DNA"/>
</dbReference>
<name>A0A3S0PCC6_9BACT</name>
<evidence type="ECO:0000313" key="2">
    <source>
        <dbReference type="EMBL" id="RUL59378.1"/>
    </source>
</evidence>
<protein>
    <submittedName>
        <fullName evidence="2">Glycosyltransferase</fullName>
    </submittedName>
</protein>
<dbReference type="Pfam" id="PF00534">
    <property type="entry name" value="Glycos_transf_1"/>
    <property type="match status" value="1"/>
</dbReference>
<evidence type="ECO:0000313" key="3">
    <source>
        <dbReference type="Proteomes" id="UP000278983"/>
    </source>
</evidence>
<dbReference type="InterPro" id="IPR050194">
    <property type="entry name" value="Glycosyltransferase_grp1"/>
</dbReference>
<reference evidence="2 3" key="1">
    <citation type="submission" date="2018-12" db="EMBL/GenBank/DDBJ databases">
        <title>Genome sequencing of Prevotella sp. KCOM 3155 (= JS262).</title>
        <authorList>
            <person name="Kook J.-K."/>
            <person name="Park S.-N."/>
            <person name="Lim Y.K."/>
        </authorList>
    </citation>
    <scope>NUCLEOTIDE SEQUENCE [LARGE SCALE GENOMIC DNA]</scope>
    <source>
        <strain evidence="2 3">KCOM 3155</strain>
    </source>
</reference>
<gene>
    <name evidence="2" type="ORF">EHV08_06145</name>
</gene>
<keyword evidence="2" id="KW-0808">Transferase</keyword>
<keyword evidence="3" id="KW-1185">Reference proteome</keyword>
<organism evidence="2 3">
    <name type="scientific">Prevotella koreensis</name>
    <dbReference type="NCBI Taxonomy" id="2490854"/>
    <lineage>
        <taxon>Bacteria</taxon>
        <taxon>Pseudomonadati</taxon>
        <taxon>Bacteroidota</taxon>
        <taxon>Bacteroidia</taxon>
        <taxon>Bacteroidales</taxon>
        <taxon>Prevotellaceae</taxon>
        <taxon>Prevotella</taxon>
    </lineage>
</organism>
<comment type="caution">
    <text evidence="2">The sequence shown here is derived from an EMBL/GenBank/DDBJ whole genome shotgun (WGS) entry which is preliminary data.</text>
</comment>
<dbReference type="PANTHER" id="PTHR45947">
    <property type="entry name" value="SULFOQUINOVOSYL TRANSFERASE SQD2"/>
    <property type="match status" value="1"/>
</dbReference>